<dbReference type="AlphaFoldDB" id="A0A1B7LIF6"/>
<dbReference type="PROSITE" id="PS01230">
    <property type="entry name" value="TRMA_1"/>
    <property type="match status" value="1"/>
</dbReference>
<dbReference type="GO" id="GO:0070041">
    <property type="term" value="F:rRNA (uridine-C5-)-methyltransferase activity"/>
    <property type="evidence" value="ECO:0007669"/>
    <property type="project" value="TreeGrafter"/>
</dbReference>
<keyword evidence="1 4" id="KW-0489">Methyltransferase</keyword>
<dbReference type="Pfam" id="PF05958">
    <property type="entry name" value="tRNA_U5-meth_tr"/>
    <property type="match status" value="1"/>
</dbReference>
<dbReference type="PANTHER" id="PTHR11061:SF30">
    <property type="entry name" value="TRNA (URACIL(54)-C(5))-METHYLTRANSFERASE"/>
    <property type="match status" value="1"/>
</dbReference>
<feature type="binding site" evidence="4">
    <location>
        <position position="335"/>
    </location>
    <ligand>
        <name>S-adenosyl-L-methionine</name>
        <dbReference type="ChEBI" id="CHEBI:59789"/>
    </ligand>
</feature>
<dbReference type="Gene3D" id="2.40.50.1070">
    <property type="match status" value="1"/>
</dbReference>
<keyword evidence="8" id="KW-1185">Reference proteome</keyword>
<dbReference type="FunFam" id="3.40.50.150:FF:000009">
    <property type="entry name" value="23S rRNA (Uracil(1939)-C(5))-methyltransferase RlmD"/>
    <property type="match status" value="1"/>
</dbReference>
<dbReference type="Pfam" id="PF01938">
    <property type="entry name" value="TRAM"/>
    <property type="match status" value="1"/>
</dbReference>
<evidence type="ECO:0000256" key="5">
    <source>
        <dbReference type="PROSITE-ProRule" id="PRU10015"/>
    </source>
</evidence>
<proteinExistence type="inferred from homology"/>
<dbReference type="Proteomes" id="UP000078532">
    <property type="component" value="Unassembled WGS sequence"/>
</dbReference>
<dbReference type="InterPro" id="IPR029063">
    <property type="entry name" value="SAM-dependent_MTases_sf"/>
</dbReference>
<dbReference type="InterPro" id="IPR002792">
    <property type="entry name" value="TRAM_dom"/>
</dbReference>
<dbReference type="EMBL" id="LYVF01000020">
    <property type="protein sequence ID" value="OAT86359.1"/>
    <property type="molecule type" value="Genomic_DNA"/>
</dbReference>
<accession>A0A1B7LIF6</accession>
<feature type="active site" description="Nucleophile" evidence="4">
    <location>
        <position position="410"/>
    </location>
</feature>
<feature type="active site" evidence="5">
    <location>
        <position position="410"/>
    </location>
</feature>
<name>A0A1B7LIF6_9FIRM</name>
<dbReference type="PANTHER" id="PTHR11061">
    <property type="entry name" value="RNA M5U METHYLTRANSFERASE"/>
    <property type="match status" value="1"/>
</dbReference>
<dbReference type="CDD" id="cd02440">
    <property type="entry name" value="AdoMet_MTases"/>
    <property type="match status" value="1"/>
</dbReference>
<dbReference type="Gene3D" id="2.40.50.140">
    <property type="entry name" value="Nucleic acid-binding proteins"/>
    <property type="match status" value="1"/>
</dbReference>
<comment type="similarity">
    <text evidence="4">Belongs to the class I-like SAM-binding methyltransferase superfamily. RNA M5U methyltransferase family.</text>
</comment>
<dbReference type="PROSITE" id="PS51687">
    <property type="entry name" value="SAM_MT_RNA_M5U"/>
    <property type="match status" value="1"/>
</dbReference>
<dbReference type="InterPro" id="IPR030390">
    <property type="entry name" value="MeTrfase_TrmA_AS"/>
</dbReference>
<dbReference type="SUPFAM" id="SSF50249">
    <property type="entry name" value="Nucleic acid-binding proteins"/>
    <property type="match status" value="1"/>
</dbReference>
<reference evidence="7 8" key="1">
    <citation type="submission" date="2016-04" db="EMBL/GenBank/DDBJ databases">
        <authorList>
            <person name="Evans L.H."/>
            <person name="Alamgir A."/>
            <person name="Owens N."/>
            <person name="Weber N.D."/>
            <person name="Virtaneva K."/>
            <person name="Barbian K."/>
            <person name="Babar A."/>
            <person name="Rosenke K."/>
        </authorList>
    </citation>
    <scope>NUCLEOTIDE SEQUENCE [LARGE SCALE GENOMIC DNA]</scope>
    <source>
        <strain evidence="7 8">LMa1</strain>
    </source>
</reference>
<dbReference type="RefSeq" id="WP_066666333.1">
    <property type="nucleotide sequence ID" value="NZ_LYVF01000020.1"/>
</dbReference>
<keyword evidence="3 4" id="KW-0949">S-adenosyl-L-methionine</keyword>
<comment type="caution">
    <text evidence="7">The sequence shown here is derived from an EMBL/GenBank/DDBJ whole genome shotgun (WGS) entry which is preliminary data.</text>
</comment>
<dbReference type="InterPro" id="IPR030391">
    <property type="entry name" value="MeTrfase_TrmA_CS"/>
</dbReference>
<dbReference type="SUPFAM" id="SSF53335">
    <property type="entry name" value="S-adenosyl-L-methionine-dependent methyltransferases"/>
    <property type="match status" value="1"/>
</dbReference>
<dbReference type="STRING" id="1838280.A6M21_16765"/>
<sequence length="455" mass="49990">MTPGQPGEQLILEIEGLNHRGEGIGRHRGQVVFVPLAAPGDRIRATVTEVKKKYLRAGLAELLESGTGRAVPRCPAFGRCGGCHIQHLDYAHQLQYKTGLVRNAFARIGGLDGTAVLSMLGMDDPWHYRNKVRLHIGCREGKVVLGFFAPSSHVLGRLTGESFACRLLDEDLNRLVRVVEHWLNQNRNRLLADKGGISEITLRKAAGTGETMVVLTTAKDFRFRTEKMIGELAASGRITTVVQQMAESAGREEDAEQTEILYGPGYLTDRLDDLVFRLSATSFYQVNPAQTRVLYRLVRAYAGLTGREQVVDAFCGVGTIALYLARRAGHVLGLELSPAAVADAQRNARLNKITNATFEQGAVEKSLPRLLKGSHRPDLVVLDPPRRGCHRGMLDVLAGRAVPRVIYVSCDPATLARDLGYLAGHGYRLVEARPVDMFPQTSHVECAVLMSRVEK</sequence>
<feature type="binding site" evidence="4">
    <location>
        <position position="383"/>
    </location>
    <ligand>
        <name>S-adenosyl-L-methionine</name>
        <dbReference type="ChEBI" id="CHEBI:59789"/>
    </ligand>
</feature>
<dbReference type="PROSITE" id="PS01231">
    <property type="entry name" value="TRMA_2"/>
    <property type="match status" value="1"/>
</dbReference>
<evidence type="ECO:0000256" key="3">
    <source>
        <dbReference type="ARBA" id="ARBA00022691"/>
    </source>
</evidence>
<dbReference type="NCBIfam" id="TIGR00479">
    <property type="entry name" value="rumA"/>
    <property type="match status" value="1"/>
</dbReference>
<dbReference type="Gene3D" id="3.40.50.150">
    <property type="entry name" value="Vaccinia Virus protein VP39"/>
    <property type="match status" value="1"/>
</dbReference>
<evidence type="ECO:0000313" key="8">
    <source>
        <dbReference type="Proteomes" id="UP000078532"/>
    </source>
</evidence>
<dbReference type="GO" id="GO:0070475">
    <property type="term" value="P:rRNA base methylation"/>
    <property type="evidence" value="ECO:0007669"/>
    <property type="project" value="TreeGrafter"/>
</dbReference>
<protein>
    <submittedName>
        <fullName evidence="7">23S rRNA (Uracil-5-)-methyltransferase RumA</fullName>
    </submittedName>
</protein>
<keyword evidence="2 4" id="KW-0808">Transferase</keyword>
<evidence type="ECO:0000256" key="1">
    <source>
        <dbReference type="ARBA" id="ARBA00022603"/>
    </source>
</evidence>
<evidence type="ECO:0000256" key="2">
    <source>
        <dbReference type="ARBA" id="ARBA00022679"/>
    </source>
</evidence>
<feature type="binding site" evidence="4">
    <location>
        <position position="285"/>
    </location>
    <ligand>
        <name>S-adenosyl-L-methionine</name>
        <dbReference type="ChEBI" id="CHEBI:59789"/>
    </ligand>
</feature>
<dbReference type="InterPro" id="IPR010280">
    <property type="entry name" value="U5_MeTrfase_fam"/>
</dbReference>
<gene>
    <name evidence="7" type="ORF">A6M21_16765</name>
</gene>
<feature type="domain" description="TRAM" evidence="6">
    <location>
        <begin position="3"/>
        <end position="61"/>
    </location>
</feature>
<evidence type="ECO:0000256" key="4">
    <source>
        <dbReference type="PROSITE-ProRule" id="PRU01024"/>
    </source>
</evidence>
<feature type="binding site" evidence="4">
    <location>
        <position position="314"/>
    </location>
    <ligand>
        <name>S-adenosyl-L-methionine</name>
        <dbReference type="ChEBI" id="CHEBI:59789"/>
    </ligand>
</feature>
<organism evidence="7 8">
    <name type="scientific">Desulfotomaculum copahuensis</name>
    <dbReference type="NCBI Taxonomy" id="1838280"/>
    <lineage>
        <taxon>Bacteria</taxon>
        <taxon>Bacillati</taxon>
        <taxon>Bacillota</taxon>
        <taxon>Clostridia</taxon>
        <taxon>Eubacteriales</taxon>
        <taxon>Desulfotomaculaceae</taxon>
        <taxon>Desulfotomaculum</taxon>
    </lineage>
</organism>
<dbReference type="OrthoDB" id="9804590at2"/>
<dbReference type="InterPro" id="IPR012340">
    <property type="entry name" value="NA-bd_OB-fold"/>
</dbReference>
<dbReference type="PROSITE" id="PS50926">
    <property type="entry name" value="TRAM"/>
    <property type="match status" value="1"/>
</dbReference>
<evidence type="ECO:0000313" key="7">
    <source>
        <dbReference type="EMBL" id="OAT86359.1"/>
    </source>
</evidence>
<evidence type="ECO:0000259" key="6">
    <source>
        <dbReference type="PROSITE" id="PS50926"/>
    </source>
</evidence>